<evidence type="ECO:0000313" key="3">
    <source>
        <dbReference type="Proteomes" id="UP000013243"/>
    </source>
</evidence>
<dbReference type="EMBL" id="CP015230">
    <property type="protein sequence ID" value="ANP41105.1"/>
    <property type="molecule type" value="Genomic_DNA"/>
</dbReference>
<dbReference type="Pfam" id="PF07883">
    <property type="entry name" value="Cupin_2"/>
    <property type="match status" value="1"/>
</dbReference>
<dbReference type="InterPro" id="IPR014710">
    <property type="entry name" value="RmlC-like_jellyroll"/>
</dbReference>
<accession>A0A1B1A3F5</accession>
<keyword evidence="2" id="KW-0413">Isomerase</keyword>
<dbReference type="InterPro" id="IPR052044">
    <property type="entry name" value="PKS_Associated_Protein"/>
</dbReference>
<reference evidence="2 3" key="1">
    <citation type="journal article" date="2016" name="ISME J.">
        <title>Global occurrence and heterogeneity of the Roseobacter-clade species Ruegeria mobilis.</title>
        <authorList>
            <person name="Sonnenschein E."/>
            <person name="Gram L."/>
        </authorList>
    </citation>
    <scope>NUCLEOTIDE SEQUENCE [LARGE SCALE GENOMIC DNA]</scope>
    <source>
        <strain evidence="2 3">F1926</strain>
    </source>
</reference>
<proteinExistence type="predicted"/>
<dbReference type="GeneID" id="28250177"/>
<dbReference type="KEGG" id="rmb:K529_010055"/>
<gene>
    <name evidence="2" type="ORF">K529_010055</name>
</gene>
<dbReference type="Proteomes" id="UP000013243">
    <property type="component" value="Chromosome"/>
</dbReference>
<dbReference type="InterPro" id="IPR013096">
    <property type="entry name" value="Cupin_2"/>
</dbReference>
<dbReference type="OrthoDB" id="9794183at2"/>
<dbReference type="InterPro" id="IPR011051">
    <property type="entry name" value="RmlC_Cupin_sf"/>
</dbReference>
<dbReference type="PANTHER" id="PTHR36114">
    <property type="entry name" value="16.7 KDA PROTEIN IN WHIE LOCUS"/>
    <property type="match status" value="1"/>
</dbReference>
<evidence type="ECO:0000259" key="1">
    <source>
        <dbReference type="Pfam" id="PF07883"/>
    </source>
</evidence>
<dbReference type="AlphaFoldDB" id="A0A1B1A3F5"/>
<feature type="domain" description="Cupin type-2" evidence="1">
    <location>
        <begin position="39"/>
        <end position="99"/>
    </location>
</feature>
<dbReference type="CDD" id="cd02226">
    <property type="entry name" value="cupin_YdbB-like"/>
    <property type="match status" value="1"/>
</dbReference>
<name>A0A1B1A3F5_9RHOB</name>
<dbReference type="RefSeq" id="WP_005614461.1">
    <property type="nucleotide sequence ID" value="NZ_CP015230.1"/>
</dbReference>
<dbReference type="Gene3D" id="2.60.120.10">
    <property type="entry name" value="Jelly Rolls"/>
    <property type="match status" value="1"/>
</dbReference>
<evidence type="ECO:0000313" key="2">
    <source>
        <dbReference type="EMBL" id="ANP41105.1"/>
    </source>
</evidence>
<dbReference type="SUPFAM" id="SSF51182">
    <property type="entry name" value="RmlC-like cupins"/>
    <property type="match status" value="1"/>
</dbReference>
<protein>
    <submittedName>
        <fullName evidence="2">Mannose-6-phosphate isomerase</fullName>
    </submittedName>
</protein>
<sequence length="127" mass="14025">MPPNKLNILERVDAQITQVFDPHTVADVNDAQVKVAKFGPQFDWHSHPSEDEAFFVLRGRVAIDFRDGTVELGQGEFLCVPRGMEHRPRALTPEPVVIMMEPAGTLNTGDADSALTVVDPKYLQAEG</sequence>
<dbReference type="STRING" id="1265309.K529_010055"/>
<dbReference type="PANTHER" id="PTHR36114:SF1">
    <property type="entry name" value="16.7 KDA PROTEIN IN WHIE LOCUS"/>
    <property type="match status" value="1"/>
</dbReference>
<dbReference type="GO" id="GO:0016853">
    <property type="term" value="F:isomerase activity"/>
    <property type="evidence" value="ECO:0007669"/>
    <property type="project" value="UniProtKB-KW"/>
</dbReference>
<organism evidence="2 3">
    <name type="scientific">Tritonibacter mobilis F1926</name>
    <dbReference type="NCBI Taxonomy" id="1265309"/>
    <lineage>
        <taxon>Bacteria</taxon>
        <taxon>Pseudomonadati</taxon>
        <taxon>Pseudomonadota</taxon>
        <taxon>Alphaproteobacteria</taxon>
        <taxon>Rhodobacterales</taxon>
        <taxon>Paracoccaceae</taxon>
        <taxon>Tritonibacter</taxon>
    </lineage>
</organism>